<accession>A0ABU6U9G8</accession>
<protein>
    <submittedName>
        <fullName evidence="2">Uncharacterized protein</fullName>
    </submittedName>
</protein>
<evidence type="ECO:0000256" key="1">
    <source>
        <dbReference type="SAM" id="MobiDB-lite"/>
    </source>
</evidence>
<feature type="region of interest" description="Disordered" evidence="1">
    <location>
        <begin position="99"/>
        <end position="119"/>
    </location>
</feature>
<evidence type="ECO:0000313" key="2">
    <source>
        <dbReference type="EMBL" id="MED6157654.1"/>
    </source>
</evidence>
<feature type="compositionally biased region" description="Polar residues" evidence="1">
    <location>
        <begin position="99"/>
        <end position="113"/>
    </location>
</feature>
<name>A0ABU6U9G8_9FABA</name>
<reference evidence="2 3" key="1">
    <citation type="journal article" date="2023" name="Plants (Basel)">
        <title>Bridging the Gap: Combining Genomics and Transcriptomics Approaches to Understand Stylosanthes scabra, an Orphan Legume from the Brazilian Caatinga.</title>
        <authorList>
            <person name="Ferreira-Neto J.R.C."/>
            <person name="da Silva M.D."/>
            <person name="Binneck E."/>
            <person name="de Melo N.F."/>
            <person name="da Silva R.H."/>
            <person name="de Melo A.L.T.M."/>
            <person name="Pandolfi V."/>
            <person name="Bustamante F.O."/>
            <person name="Brasileiro-Vidal A.C."/>
            <person name="Benko-Iseppon A.M."/>
        </authorList>
    </citation>
    <scope>NUCLEOTIDE SEQUENCE [LARGE SCALE GENOMIC DNA]</scope>
    <source>
        <tissue evidence="2">Leaves</tissue>
    </source>
</reference>
<sequence length="119" mass="13658">MRKWMEYDRIKELGGSPSDMISHRTTTSSPPLPQLSVSKMIILGLPVVPIPGVVHMGESKKRDRTKRQNPRTVVSKLHLRHPQHHSMKRQKPPLTVKNTWLTSPACTTPNSVRSHYHRQ</sequence>
<gene>
    <name evidence="2" type="ORF">PIB30_025274</name>
</gene>
<comment type="caution">
    <text evidence="2">The sequence shown here is derived from an EMBL/GenBank/DDBJ whole genome shotgun (WGS) entry which is preliminary data.</text>
</comment>
<keyword evidence="3" id="KW-1185">Reference proteome</keyword>
<proteinExistence type="predicted"/>
<organism evidence="2 3">
    <name type="scientific">Stylosanthes scabra</name>
    <dbReference type="NCBI Taxonomy" id="79078"/>
    <lineage>
        <taxon>Eukaryota</taxon>
        <taxon>Viridiplantae</taxon>
        <taxon>Streptophyta</taxon>
        <taxon>Embryophyta</taxon>
        <taxon>Tracheophyta</taxon>
        <taxon>Spermatophyta</taxon>
        <taxon>Magnoliopsida</taxon>
        <taxon>eudicotyledons</taxon>
        <taxon>Gunneridae</taxon>
        <taxon>Pentapetalae</taxon>
        <taxon>rosids</taxon>
        <taxon>fabids</taxon>
        <taxon>Fabales</taxon>
        <taxon>Fabaceae</taxon>
        <taxon>Papilionoideae</taxon>
        <taxon>50 kb inversion clade</taxon>
        <taxon>dalbergioids sensu lato</taxon>
        <taxon>Dalbergieae</taxon>
        <taxon>Pterocarpus clade</taxon>
        <taxon>Stylosanthes</taxon>
    </lineage>
</organism>
<dbReference type="Proteomes" id="UP001341840">
    <property type="component" value="Unassembled WGS sequence"/>
</dbReference>
<evidence type="ECO:0000313" key="3">
    <source>
        <dbReference type="Proteomes" id="UP001341840"/>
    </source>
</evidence>
<dbReference type="EMBL" id="JASCZI010120921">
    <property type="protein sequence ID" value="MED6157654.1"/>
    <property type="molecule type" value="Genomic_DNA"/>
</dbReference>